<evidence type="ECO:0000259" key="2">
    <source>
        <dbReference type="SMART" id="SM01026"/>
    </source>
</evidence>
<feature type="domain" description="BEACH" evidence="2">
    <location>
        <begin position="237"/>
        <end position="464"/>
    </location>
</feature>
<dbReference type="GO" id="GO:0016197">
    <property type="term" value="P:endosomal transport"/>
    <property type="evidence" value="ECO:0007669"/>
    <property type="project" value="EnsemblMetazoa"/>
</dbReference>
<keyword evidence="1" id="KW-0853">WD repeat</keyword>
<gene>
    <name evidence="5" type="primary">sorf-2</name>
    <name evidence="3 5" type="ORF">CBG24676</name>
    <name evidence="3" type="ORF">CBG_24676</name>
</gene>
<dbReference type="InterPro" id="IPR000409">
    <property type="entry name" value="BEACH_dom"/>
</dbReference>
<dbReference type="Proteomes" id="UP000008549">
    <property type="component" value="Unassembled WGS sequence"/>
</dbReference>
<dbReference type="GO" id="GO:0031905">
    <property type="term" value="C:early endosome lumen"/>
    <property type="evidence" value="ECO:0007669"/>
    <property type="project" value="EnsemblMetazoa"/>
</dbReference>
<dbReference type="FunCoup" id="A8WL83">
    <property type="interactions" value="1716"/>
</dbReference>
<dbReference type="SMART" id="SM00320">
    <property type="entry name" value="WD40"/>
    <property type="match status" value="3"/>
</dbReference>
<dbReference type="SUPFAM" id="SSF81837">
    <property type="entry name" value="BEACH domain"/>
    <property type="match status" value="1"/>
</dbReference>
<dbReference type="FunFam" id="2.130.10.10:FF:002165">
    <property type="entry name" value="Suppressor of organelle fusion 2"/>
    <property type="match status" value="1"/>
</dbReference>
<dbReference type="GO" id="GO:0005769">
    <property type="term" value="C:early endosome"/>
    <property type="evidence" value="ECO:0000318"/>
    <property type="project" value="GO_Central"/>
</dbReference>
<dbReference type="Gene3D" id="1.10.1540.10">
    <property type="entry name" value="BEACH domain"/>
    <property type="match status" value="1"/>
</dbReference>
<dbReference type="eggNOG" id="KOG4190">
    <property type="taxonomic scope" value="Eukaryota"/>
</dbReference>
<dbReference type="Pfam" id="PF02138">
    <property type="entry name" value="Beach"/>
    <property type="match status" value="1"/>
</dbReference>
<dbReference type="InterPro" id="IPR036322">
    <property type="entry name" value="WD40_repeat_dom_sf"/>
</dbReference>
<dbReference type="eggNOG" id="KOG1786">
    <property type="taxonomic scope" value="Eukaryota"/>
</dbReference>
<dbReference type="InterPro" id="IPR015943">
    <property type="entry name" value="WD40/YVTN_repeat-like_dom_sf"/>
</dbReference>
<dbReference type="InParanoid" id="A8WL83"/>
<dbReference type="EMBL" id="HE601326">
    <property type="protein sequence ID" value="CAP21228.2"/>
    <property type="molecule type" value="Genomic_DNA"/>
</dbReference>
<dbReference type="InterPro" id="IPR036372">
    <property type="entry name" value="BEACH_dom_sf"/>
</dbReference>
<sequence>MTEVEFEWNESKLRLLSDILSENVQKYVKLESIELEAKTRSFTDDSDKDGVEEEFQRLLNNSFDPLMDYKEHQKVKEEIPSPKKEQFQWLSSWKRVAGKLAISYVDKTSNTIIFRRLQVLPNVLPILVIAHTSPRNVIIIYGKRRNSKEEFDLQTVLRHSYSNIPDGSLQTIHFLTKNLLDLYSQLFSRQIAPSFKTKHFRCLPSLCLQYDILGPILDKVEGVPKPDTTDVSLDEATSNWVHRKWDNYQYLTYLNRITGRVRQEVPNHPIFPWVCDFSSQNSGFRPLNRTKYRLCKGDDQLREMYSREPSHHVPELLSDIGYMVYRARVEPKENLCRHVRRKWVPEEYPSTMSRMFQWTPDECIPEFYDDPLVFTSRHADMSDLQYPDFVSSPQEFIKWHREMLEHEEVSMNLHRWIDLVFGFNLSIENSKNSLNLHLCFVEKNRRRLRTNGMVQLFTRPHPSRMPLNYNPKSDSYYLQMDSFGYGMEKQEKDSTEWREFDEESHQQIFQKIKEIRVRRLRHKTYFSSMVSLIEVIAQIVVAPHLAGRFDDQDHIRHCLRQFSYRVPVNYRKLFDFLLNPKQDFPDCDEFSFFVSVCLNIPTKISNFSEEFAKCVSLHSLRKLDVIPPFSKRAQLLLIKELDSLKKSIRLCDHMETCVVAAFRQLLEDEEACIQAVHKLMPVITRSLSQSALEDLINPMIELIQCETSVKVDFELSSLRKFEYFQLLDRRFLMHVSICYGTHTFLDLFLPPIVEACASLNPDRSVVAKESIMWLAKRYGPVICAKFISSNVLRIMASCYEGFELVGLDQVPKVVFGVVLQGDETCSRIESLLSEIVLTYSVTFITVQFLPFCVDLIEQFHKRPSVQLEPGLVSVFRIVELSIRSMSDHQLMNYLEVILNKISLNSFNTFVQEFIIQKVIYRVLTILLNSSFQFSTTRVRNIIICKVCQLLHSITQKIGTENTRIYASQPFKLIFSTFSEIYDTNEELRIILRKRSPENTLYEVPLFMVEDVVDKFAREWGVPFLSSFCDDPAFLIPFVSNAASSSPNMPIAHSPPSTFPAYSLGGMSSGNRLFSLSASSPVNSVNSLGGLSLCDSGSLSSVWCARISAAVCGVDNYRFDHLSLCNFTGHQERIRRLAAISNENSFVSASSDKTVKLWSIKPEQDEIGCQWTYQNHNRSVHDVAILADNSIASTDGSLHVWDPFRTTLLAQLEWDSSKEGNGGNIMRIENVDRHILAAICSLHSTVKLFDSRVGGWTCELKVSPGPGLTRSLTVRDNGNKMAVALSNGTLAILDARNGKINALAQTNSTHTVSVNWLSDTGLLVCDADECGVILETNPRAHIVRKLQDPVTAAVITDNSLVTLQNGSMLRVYRNSGELQIETKIRPDELPGTPTAVLPLPLNCSYLIGSSHGAIRLMC</sequence>
<dbReference type="GO" id="GO:0005770">
    <property type="term" value="C:late endosome"/>
    <property type="evidence" value="ECO:0000318"/>
    <property type="project" value="GO_Central"/>
</dbReference>
<reference evidence="3 4" key="1">
    <citation type="journal article" date="2003" name="PLoS Biol.">
        <title>The genome sequence of Caenorhabditis briggsae: a platform for comparative genomics.</title>
        <authorList>
            <person name="Stein L.D."/>
            <person name="Bao Z."/>
            <person name="Blasiar D."/>
            <person name="Blumenthal T."/>
            <person name="Brent M.R."/>
            <person name="Chen N."/>
            <person name="Chinwalla A."/>
            <person name="Clarke L."/>
            <person name="Clee C."/>
            <person name="Coghlan A."/>
            <person name="Coulson A."/>
            <person name="D'Eustachio P."/>
            <person name="Fitch D.H."/>
            <person name="Fulton L.A."/>
            <person name="Fulton R.E."/>
            <person name="Griffiths-Jones S."/>
            <person name="Harris T.W."/>
            <person name="Hillier L.W."/>
            <person name="Kamath R."/>
            <person name="Kuwabara P.E."/>
            <person name="Mardis E.R."/>
            <person name="Marra M.A."/>
            <person name="Miner T.L."/>
            <person name="Minx P."/>
            <person name="Mullikin J.C."/>
            <person name="Plumb R.W."/>
            <person name="Rogers J."/>
            <person name="Schein J.E."/>
            <person name="Sohrmann M."/>
            <person name="Spieth J."/>
            <person name="Stajich J.E."/>
            <person name="Wei C."/>
            <person name="Willey D."/>
            <person name="Wilson R.K."/>
            <person name="Durbin R."/>
            <person name="Waterston R.H."/>
        </authorList>
    </citation>
    <scope>NUCLEOTIDE SEQUENCE [LARGE SCALE GENOMIC DNA]</scope>
    <source>
        <strain evidence="3 4">AF16</strain>
    </source>
</reference>
<dbReference type="SMART" id="SM01026">
    <property type="entry name" value="Beach"/>
    <property type="match status" value="1"/>
</dbReference>
<dbReference type="PANTHER" id="PTHR46866:SF1">
    <property type="entry name" value="GH12955P"/>
    <property type="match status" value="1"/>
</dbReference>
<proteinExistence type="predicted"/>
<organism evidence="3 4">
    <name type="scientific">Caenorhabditis briggsae</name>
    <dbReference type="NCBI Taxonomy" id="6238"/>
    <lineage>
        <taxon>Eukaryota</taxon>
        <taxon>Metazoa</taxon>
        <taxon>Ecdysozoa</taxon>
        <taxon>Nematoda</taxon>
        <taxon>Chromadorea</taxon>
        <taxon>Rhabditida</taxon>
        <taxon>Rhabditina</taxon>
        <taxon>Rhabditomorpha</taxon>
        <taxon>Rhabditoidea</taxon>
        <taxon>Rhabditidae</taxon>
        <taxon>Peloderinae</taxon>
        <taxon>Caenorhabditis</taxon>
    </lineage>
</organism>
<accession>A8WL83</accession>
<dbReference type="OMA" id="VTFITVQ"/>
<dbReference type="GO" id="GO:0031906">
    <property type="term" value="C:late endosome lumen"/>
    <property type="evidence" value="ECO:0007669"/>
    <property type="project" value="EnsemblMetazoa"/>
</dbReference>
<evidence type="ECO:0000313" key="5">
    <source>
        <dbReference type="WormBase" id="CBG24676"/>
    </source>
</evidence>
<feature type="repeat" description="WD" evidence="1">
    <location>
        <begin position="1126"/>
        <end position="1160"/>
    </location>
</feature>
<dbReference type="SUPFAM" id="SSF50978">
    <property type="entry name" value="WD40 repeat-like"/>
    <property type="match status" value="1"/>
</dbReference>
<dbReference type="GO" id="GO:0048284">
    <property type="term" value="P:organelle fusion"/>
    <property type="evidence" value="ECO:0007669"/>
    <property type="project" value="EnsemblMetazoa"/>
</dbReference>
<dbReference type="eggNOG" id="KOG4435">
    <property type="taxonomic scope" value="Eukaryota"/>
</dbReference>
<dbReference type="Pfam" id="PF12894">
    <property type="entry name" value="ANAPC4_WD40"/>
    <property type="match status" value="1"/>
</dbReference>
<keyword evidence="4" id="KW-1185">Reference proteome</keyword>
<dbReference type="STRING" id="6238.A8WL83"/>
<dbReference type="PROSITE" id="PS50082">
    <property type="entry name" value="WD_REPEATS_2"/>
    <property type="match status" value="1"/>
</dbReference>
<dbReference type="PANTHER" id="PTHR46866">
    <property type="entry name" value="GH12955P"/>
    <property type="match status" value="1"/>
</dbReference>
<dbReference type="Gene3D" id="2.130.10.10">
    <property type="entry name" value="YVTN repeat-like/Quinoprotein amine dehydrogenase"/>
    <property type="match status" value="1"/>
</dbReference>
<reference evidence="3 4" key="2">
    <citation type="journal article" date="2011" name="PLoS Genet.">
        <title>Caenorhabditis briggsae recombinant inbred line genotypes reveal inter-strain incompatibility and the evolution of recombination.</title>
        <authorList>
            <person name="Ross J.A."/>
            <person name="Koboldt D.C."/>
            <person name="Staisch J.E."/>
            <person name="Chamberlin H.M."/>
            <person name="Gupta B.P."/>
            <person name="Miller R.D."/>
            <person name="Baird S.E."/>
            <person name="Haag E.S."/>
        </authorList>
    </citation>
    <scope>NUCLEOTIDE SEQUENCE [LARGE SCALE GENOMIC DNA]</scope>
    <source>
        <strain evidence="3 4">AF16</strain>
    </source>
</reference>
<dbReference type="Pfam" id="PF00400">
    <property type="entry name" value="WD40"/>
    <property type="match status" value="2"/>
</dbReference>
<dbReference type="HOGENOM" id="CLU_259218_0_0_1"/>
<evidence type="ECO:0000256" key="1">
    <source>
        <dbReference type="PROSITE-ProRule" id="PRU00221"/>
    </source>
</evidence>
<protein>
    <submittedName>
        <fullName evidence="3">Protein CBG24676</fullName>
    </submittedName>
</protein>
<evidence type="ECO:0000313" key="4">
    <source>
        <dbReference type="Proteomes" id="UP000008549"/>
    </source>
</evidence>
<dbReference type="GO" id="GO:2000643">
    <property type="term" value="P:positive regulation of early endosome to late endosome transport"/>
    <property type="evidence" value="ECO:0000318"/>
    <property type="project" value="GO_Central"/>
</dbReference>
<evidence type="ECO:0000313" key="3">
    <source>
        <dbReference type="EMBL" id="CAP21228.2"/>
    </source>
</evidence>
<name>A8WL83_CAEBR</name>
<dbReference type="CDD" id="cd06071">
    <property type="entry name" value="Beach"/>
    <property type="match status" value="1"/>
</dbReference>
<dbReference type="InterPro" id="IPR024977">
    <property type="entry name" value="Apc4-like_WD40_dom"/>
</dbReference>
<dbReference type="PROSITE" id="PS50294">
    <property type="entry name" value="WD_REPEATS_REGION"/>
    <property type="match status" value="1"/>
</dbReference>
<dbReference type="WormBase" id="CBG24676">
    <property type="protein sequence ID" value="CBP24702"/>
    <property type="gene ID" value="WBGene00042731"/>
    <property type="gene designation" value="Cbr-sorf-2"/>
</dbReference>
<dbReference type="InterPro" id="IPR001680">
    <property type="entry name" value="WD40_rpt"/>
</dbReference>